<dbReference type="AlphaFoldDB" id="A0A9Q3ICT1"/>
<reference evidence="1" key="1">
    <citation type="submission" date="2021-03" db="EMBL/GenBank/DDBJ databases">
        <title>Draft genome sequence of rust myrtle Austropuccinia psidii MF-1, a brazilian biotype.</title>
        <authorList>
            <person name="Quecine M.C."/>
            <person name="Pachon D.M.R."/>
            <person name="Bonatelli M.L."/>
            <person name="Correr F.H."/>
            <person name="Franceschini L.M."/>
            <person name="Leite T.F."/>
            <person name="Margarido G.R.A."/>
            <person name="Almeida C.A."/>
            <person name="Ferrarezi J.A."/>
            <person name="Labate C.A."/>
        </authorList>
    </citation>
    <scope>NUCLEOTIDE SEQUENCE</scope>
    <source>
        <strain evidence="1">MF-1</strain>
    </source>
</reference>
<organism evidence="1 2">
    <name type="scientific">Austropuccinia psidii MF-1</name>
    <dbReference type="NCBI Taxonomy" id="1389203"/>
    <lineage>
        <taxon>Eukaryota</taxon>
        <taxon>Fungi</taxon>
        <taxon>Dikarya</taxon>
        <taxon>Basidiomycota</taxon>
        <taxon>Pucciniomycotina</taxon>
        <taxon>Pucciniomycetes</taxon>
        <taxon>Pucciniales</taxon>
        <taxon>Sphaerophragmiaceae</taxon>
        <taxon>Austropuccinia</taxon>
    </lineage>
</organism>
<proteinExistence type="predicted"/>
<gene>
    <name evidence="1" type="ORF">O181_076453</name>
</gene>
<evidence type="ECO:0000313" key="2">
    <source>
        <dbReference type="Proteomes" id="UP000765509"/>
    </source>
</evidence>
<dbReference type="EMBL" id="AVOT02041412">
    <property type="protein sequence ID" value="MBW0536738.1"/>
    <property type="molecule type" value="Genomic_DNA"/>
</dbReference>
<sequence>MPKFMLKSTCQPFQSKNVNRRPCQPHLICHHQYQLKIFFSRINTSGIPTPNPSQKPQQALTLSWCSGAHHSRQGGTVTTKSNDPPPWVLGNLAWDQVGANWPHHILCGKLAPFGVLWPFGHITFPWPFMA</sequence>
<name>A0A9Q3ICT1_9BASI</name>
<accession>A0A9Q3ICT1</accession>
<protein>
    <submittedName>
        <fullName evidence="1">Uncharacterized protein</fullName>
    </submittedName>
</protein>
<keyword evidence="2" id="KW-1185">Reference proteome</keyword>
<comment type="caution">
    <text evidence="1">The sequence shown here is derived from an EMBL/GenBank/DDBJ whole genome shotgun (WGS) entry which is preliminary data.</text>
</comment>
<dbReference type="Proteomes" id="UP000765509">
    <property type="component" value="Unassembled WGS sequence"/>
</dbReference>
<evidence type="ECO:0000313" key="1">
    <source>
        <dbReference type="EMBL" id="MBW0536738.1"/>
    </source>
</evidence>